<evidence type="ECO:0000256" key="4">
    <source>
        <dbReference type="ARBA" id="ARBA00022963"/>
    </source>
</evidence>
<keyword evidence="6" id="KW-0325">Glycoprotein</keyword>
<comment type="caution">
    <text evidence="8">The sequence shown here is derived from an EMBL/GenBank/DDBJ whole genome shotgun (WGS) entry which is preliminary data.</text>
</comment>
<keyword evidence="4 7" id="KW-0442">Lipid degradation</keyword>
<dbReference type="GO" id="GO:0004620">
    <property type="term" value="F:phospholipase activity"/>
    <property type="evidence" value="ECO:0007669"/>
    <property type="project" value="InterPro"/>
</dbReference>
<dbReference type="EC" id="3.1.1.-" evidence="7"/>
<organism evidence="8 9">
    <name type="scientific">Kipferlia bialata</name>
    <dbReference type="NCBI Taxonomy" id="797122"/>
    <lineage>
        <taxon>Eukaryota</taxon>
        <taxon>Metamonada</taxon>
        <taxon>Carpediemonas-like organisms</taxon>
        <taxon>Kipferlia</taxon>
    </lineage>
</organism>
<evidence type="ECO:0000256" key="3">
    <source>
        <dbReference type="ARBA" id="ARBA00022801"/>
    </source>
</evidence>
<name>A0A9K3GMF5_9EUKA</name>
<sequence length="157" mass="17923">YIPSLNAPASNYMRNITGETWKGQEDPYWSYDNCSRYHIFARDMPNVMNFDEFKDFTRYNGYLINDPFSNEDPAQSIASRYDQRDPAILGKQPSSFGATDSKCSRKDLALAMQFDCIAGPTQSNGLPPWSFSSWQGDALVYEGLPDTFDFDWTTFAL</sequence>
<evidence type="ECO:0000256" key="5">
    <source>
        <dbReference type="ARBA" id="ARBA00023098"/>
    </source>
</evidence>
<gene>
    <name evidence="8" type="ORF">KIPB_011654</name>
</gene>
<evidence type="ECO:0000313" key="8">
    <source>
        <dbReference type="EMBL" id="GIQ89234.1"/>
    </source>
</evidence>
<dbReference type="PANTHER" id="PTHR12370:SF3">
    <property type="entry name" value="PHOSPHOLIPASE B-LIKE 2-RELATED"/>
    <property type="match status" value="1"/>
</dbReference>
<evidence type="ECO:0000313" key="9">
    <source>
        <dbReference type="Proteomes" id="UP000265618"/>
    </source>
</evidence>
<accession>A0A9K3GMF5</accession>
<dbReference type="EMBL" id="BDIP01004829">
    <property type="protein sequence ID" value="GIQ89234.1"/>
    <property type="molecule type" value="Genomic_DNA"/>
</dbReference>
<dbReference type="GO" id="GO:0005576">
    <property type="term" value="C:extracellular region"/>
    <property type="evidence" value="ECO:0007669"/>
    <property type="project" value="TreeGrafter"/>
</dbReference>
<keyword evidence="3 7" id="KW-0378">Hydrolase</keyword>
<reference evidence="8 9" key="1">
    <citation type="journal article" date="2018" name="PLoS ONE">
        <title>The draft genome of Kipferlia bialata reveals reductive genome evolution in fornicate parasites.</title>
        <authorList>
            <person name="Tanifuji G."/>
            <person name="Takabayashi S."/>
            <person name="Kume K."/>
            <person name="Takagi M."/>
            <person name="Nakayama T."/>
            <person name="Kamikawa R."/>
            <person name="Inagaki Y."/>
            <person name="Hashimoto T."/>
        </authorList>
    </citation>
    <scope>NUCLEOTIDE SEQUENCE [LARGE SCALE GENOMIC DNA]</scope>
    <source>
        <strain evidence="8">NY0173</strain>
    </source>
</reference>
<comment type="similarity">
    <text evidence="1 7">Belongs to the phospholipase B-like family.</text>
</comment>
<keyword evidence="5 7" id="KW-0443">Lipid metabolism</keyword>
<keyword evidence="2" id="KW-0732">Signal</keyword>
<evidence type="ECO:0000256" key="1">
    <source>
        <dbReference type="ARBA" id="ARBA00007835"/>
    </source>
</evidence>
<dbReference type="Proteomes" id="UP000265618">
    <property type="component" value="Unassembled WGS sequence"/>
</dbReference>
<evidence type="ECO:0000256" key="7">
    <source>
        <dbReference type="RuleBase" id="RU364138"/>
    </source>
</evidence>
<comment type="function">
    <text evidence="7">Putative phospholipase.</text>
</comment>
<dbReference type="GO" id="GO:0009395">
    <property type="term" value="P:phospholipid catabolic process"/>
    <property type="evidence" value="ECO:0007669"/>
    <property type="project" value="TreeGrafter"/>
</dbReference>
<dbReference type="Gene3D" id="3.60.60.30">
    <property type="match status" value="1"/>
</dbReference>
<evidence type="ECO:0000256" key="2">
    <source>
        <dbReference type="ARBA" id="ARBA00022729"/>
    </source>
</evidence>
<dbReference type="Pfam" id="PF04916">
    <property type="entry name" value="Phospholip_B"/>
    <property type="match status" value="1"/>
</dbReference>
<keyword evidence="9" id="KW-1185">Reference proteome</keyword>
<dbReference type="OrthoDB" id="419508at2759"/>
<dbReference type="PANTHER" id="PTHR12370">
    <property type="entry name" value="PHOSPHOLIPASE B-RELATED"/>
    <property type="match status" value="1"/>
</dbReference>
<feature type="non-terminal residue" evidence="8">
    <location>
        <position position="1"/>
    </location>
</feature>
<dbReference type="AlphaFoldDB" id="A0A9K3GMF5"/>
<dbReference type="InterPro" id="IPR007000">
    <property type="entry name" value="PLipase_B-like"/>
</dbReference>
<proteinExistence type="inferred from homology"/>
<protein>
    <recommendedName>
        <fullName evidence="7">Phospholipase B-like</fullName>
        <ecNumber evidence="7">3.1.1.-</ecNumber>
    </recommendedName>
</protein>
<evidence type="ECO:0000256" key="6">
    <source>
        <dbReference type="ARBA" id="ARBA00023180"/>
    </source>
</evidence>